<evidence type="ECO:0000313" key="2">
    <source>
        <dbReference type="EMBL" id="RUO34964.1"/>
    </source>
</evidence>
<evidence type="ECO:0008006" key="4">
    <source>
        <dbReference type="Google" id="ProtNLM"/>
    </source>
</evidence>
<evidence type="ECO:0000313" key="3">
    <source>
        <dbReference type="Proteomes" id="UP000287823"/>
    </source>
</evidence>
<feature type="transmembrane region" description="Helical" evidence="1">
    <location>
        <begin position="20"/>
        <end position="42"/>
    </location>
</feature>
<dbReference type="EMBL" id="PIPO01000001">
    <property type="protein sequence ID" value="RUO34964.1"/>
    <property type="molecule type" value="Genomic_DNA"/>
</dbReference>
<keyword evidence="1" id="KW-0472">Membrane</keyword>
<sequence length="173" mass="20435">MQSSIQPSAENTPWYKHFWVWWLIGAKVAVISACFYTGWLIYHNPASMVIDDYYKEGRTINLQLTKVARAEELGIAFDVSISERQLMFRFTEYEPEQRAALHVVMYHPTLDEKDFELRVPHAGEGWYRAELPREISGHWRIIIEPFDEEWRVSDNIHLPQDENFTLTPENYGV</sequence>
<keyword evidence="1" id="KW-1133">Transmembrane helix</keyword>
<name>A0A432WMH4_9GAMM</name>
<dbReference type="Pfam" id="PF05751">
    <property type="entry name" value="FixH"/>
    <property type="match status" value="1"/>
</dbReference>
<keyword evidence="1" id="KW-0812">Transmembrane</keyword>
<evidence type="ECO:0000256" key="1">
    <source>
        <dbReference type="SAM" id="Phobius"/>
    </source>
</evidence>
<dbReference type="RefSeq" id="WP_126797995.1">
    <property type="nucleotide sequence ID" value="NZ_PIPO01000001.1"/>
</dbReference>
<dbReference type="Proteomes" id="UP000287823">
    <property type="component" value="Unassembled WGS sequence"/>
</dbReference>
<keyword evidence="3" id="KW-1185">Reference proteome</keyword>
<comment type="caution">
    <text evidence="2">The sequence shown here is derived from an EMBL/GenBank/DDBJ whole genome shotgun (WGS) entry which is preliminary data.</text>
</comment>
<reference evidence="2 3" key="1">
    <citation type="journal article" date="2011" name="Front. Microbiol.">
        <title>Genomic signatures of strain selection and enhancement in Bacillus atrophaeus var. globigii, a historical biowarfare simulant.</title>
        <authorList>
            <person name="Gibbons H.S."/>
            <person name="Broomall S.M."/>
            <person name="McNew L.A."/>
            <person name="Daligault H."/>
            <person name="Chapman C."/>
            <person name="Bruce D."/>
            <person name="Karavis M."/>
            <person name="Krepps M."/>
            <person name="McGregor P.A."/>
            <person name="Hong C."/>
            <person name="Park K.H."/>
            <person name="Akmal A."/>
            <person name="Feldman A."/>
            <person name="Lin J.S."/>
            <person name="Chang W.E."/>
            <person name="Higgs B.W."/>
            <person name="Demirev P."/>
            <person name="Lindquist J."/>
            <person name="Liem A."/>
            <person name="Fochler E."/>
            <person name="Read T.D."/>
            <person name="Tapia R."/>
            <person name="Johnson S."/>
            <person name="Bishop-Lilly K.A."/>
            <person name="Detter C."/>
            <person name="Han C."/>
            <person name="Sozhamannan S."/>
            <person name="Rosenzweig C.N."/>
            <person name="Skowronski E.W."/>
        </authorList>
    </citation>
    <scope>NUCLEOTIDE SEQUENCE [LARGE SCALE GENOMIC DNA]</scope>
    <source>
        <strain evidence="2 3">Y4G10-17</strain>
    </source>
</reference>
<proteinExistence type="predicted"/>
<protein>
    <recommendedName>
        <fullName evidence="4">Nitrogen fixation protein FixH</fullName>
    </recommendedName>
</protein>
<gene>
    <name evidence="2" type="ORF">CWE14_02940</name>
</gene>
<accession>A0A432WMH4</accession>
<dbReference type="AlphaFoldDB" id="A0A432WMH4"/>
<dbReference type="InterPro" id="IPR008620">
    <property type="entry name" value="FixH"/>
</dbReference>
<organism evidence="2 3">
    <name type="scientific">Aliidiomarina soli</name>
    <dbReference type="NCBI Taxonomy" id="1928574"/>
    <lineage>
        <taxon>Bacteria</taxon>
        <taxon>Pseudomonadati</taxon>
        <taxon>Pseudomonadota</taxon>
        <taxon>Gammaproteobacteria</taxon>
        <taxon>Alteromonadales</taxon>
        <taxon>Idiomarinaceae</taxon>
        <taxon>Aliidiomarina</taxon>
    </lineage>
</organism>